<proteinExistence type="predicted"/>
<name>A0ABU5J431_9BACI</name>
<organism evidence="1 2">
    <name type="scientific">Robertmurraya mangrovi</name>
    <dbReference type="NCBI Taxonomy" id="3098077"/>
    <lineage>
        <taxon>Bacteria</taxon>
        <taxon>Bacillati</taxon>
        <taxon>Bacillota</taxon>
        <taxon>Bacilli</taxon>
        <taxon>Bacillales</taxon>
        <taxon>Bacillaceae</taxon>
        <taxon>Robertmurraya</taxon>
    </lineage>
</organism>
<keyword evidence="2" id="KW-1185">Reference proteome</keyword>
<dbReference type="Proteomes" id="UP001290455">
    <property type="component" value="Unassembled WGS sequence"/>
</dbReference>
<evidence type="ECO:0000313" key="2">
    <source>
        <dbReference type="Proteomes" id="UP001290455"/>
    </source>
</evidence>
<sequence>MSEEALRQSLNAYLIKYGSTISFIASNVGVSREHLSRWMHNEDYLISKELKNRLVQFVSIL</sequence>
<accession>A0ABU5J431</accession>
<dbReference type="EMBL" id="JAXOFX010000020">
    <property type="protein sequence ID" value="MDZ5474153.1"/>
    <property type="molecule type" value="Genomic_DNA"/>
</dbReference>
<evidence type="ECO:0008006" key="3">
    <source>
        <dbReference type="Google" id="ProtNLM"/>
    </source>
</evidence>
<comment type="caution">
    <text evidence="1">The sequence shown here is derived from an EMBL/GenBank/DDBJ whole genome shotgun (WGS) entry which is preliminary data.</text>
</comment>
<evidence type="ECO:0000313" key="1">
    <source>
        <dbReference type="EMBL" id="MDZ5474153.1"/>
    </source>
</evidence>
<protein>
    <recommendedName>
        <fullName evidence="3">XRE family transcriptional regulator</fullName>
    </recommendedName>
</protein>
<dbReference type="RefSeq" id="WP_322448445.1">
    <property type="nucleotide sequence ID" value="NZ_JAXOFX010000020.1"/>
</dbReference>
<gene>
    <name evidence="1" type="ORF">SM124_20835</name>
</gene>
<reference evidence="1 2" key="1">
    <citation type="submission" date="2023-11" db="EMBL/GenBank/DDBJ databases">
        <title>Bacillus jintuensis, isolated from a mudflat on the Beibu Gulf coast.</title>
        <authorList>
            <person name="Li M."/>
        </authorList>
    </citation>
    <scope>NUCLEOTIDE SEQUENCE [LARGE SCALE GENOMIC DNA]</scope>
    <source>
        <strain evidence="1 2">31A1R</strain>
    </source>
</reference>